<reference evidence="1" key="1">
    <citation type="submission" date="2020-10" db="EMBL/GenBank/DDBJ databases">
        <title>Bacterium isolated from coastal waters sediment.</title>
        <authorList>
            <person name="Chen R.-J."/>
            <person name="Lu D.-C."/>
            <person name="Zhu K.-L."/>
            <person name="Du Z.-J."/>
        </authorList>
    </citation>
    <scope>NUCLEOTIDE SEQUENCE</scope>
    <source>
        <strain evidence="1">N1Y112</strain>
    </source>
</reference>
<comment type="caution">
    <text evidence="1">The sequence shown here is derived from an EMBL/GenBank/DDBJ whole genome shotgun (WGS) entry which is preliminary data.</text>
</comment>
<accession>A0A8J7K028</accession>
<organism evidence="1 2">
    <name type="scientific">Pontibacterium sinense</name>
    <dbReference type="NCBI Taxonomy" id="2781979"/>
    <lineage>
        <taxon>Bacteria</taxon>
        <taxon>Pseudomonadati</taxon>
        <taxon>Pseudomonadota</taxon>
        <taxon>Gammaproteobacteria</taxon>
        <taxon>Oceanospirillales</taxon>
        <taxon>Oceanospirillaceae</taxon>
        <taxon>Pontibacterium</taxon>
    </lineage>
</organism>
<dbReference type="EMBL" id="JADEYS010000028">
    <property type="protein sequence ID" value="MBE9399498.1"/>
    <property type="molecule type" value="Genomic_DNA"/>
</dbReference>
<dbReference type="RefSeq" id="WP_193955193.1">
    <property type="nucleotide sequence ID" value="NZ_JADEYS010000028.1"/>
</dbReference>
<keyword evidence="2" id="KW-1185">Reference proteome</keyword>
<dbReference type="AlphaFoldDB" id="A0A8J7K028"/>
<sequence length="60" mass="6606">MTKKILVVDNIVAEQHNLCLSLSDLVVDADQVWTPFQGSNGLIPQPLCLSTSLKEVSPWI</sequence>
<protein>
    <submittedName>
        <fullName evidence="1">Uncharacterized protein</fullName>
    </submittedName>
</protein>
<gene>
    <name evidence="1" type="ORF">IOQ59_19730</name>
</gene>
<name>A0A8J7K028_9GAMM</name>
<dbReference type="Proteomes" id="UP000640333">
    <property type="component" value="Unassembled WGS sequence"/>
</dbReference>
<proteinExistence type="predicted"/>
<evidence type="ECO:0000313" key="2">
    <source>
        <dbReference type="Proteomes" id="UP000640333"/>
    </source>
</evidence>
<evidence type="ECO:0000313" key="1">
    <source>
        <dbReference type="EMBL" id="MBE9399498.1"/>
    </source>
</evidence>